<name>A0A9X2IUA5_9MICO</name>
<accession>A0A9X2IUA5</accession>
<evidence type="ECO:0000313" key="4">
    <source>
        <dbReference type="Proteomes" id="UP001155240"/>
    </source>
</evidence>
<dbReference type="InterPro" id="IPR000868">
    <property type="entry name" value="Isochorismatase-like_dom"/>
</dbReference>
<evidence type="ECO:0000256" key="1">
    <source>
        <dbReference type="ARBA" id="ARBA00022801"/>
    </source>
</evidence>
<organism evidence="3 4">
    <name type="scientific">Rathayibacter rubneri</name>
    <dbReference type="NCBI Taxonomy" id="2950106"/>
    <lineage>
        <taxon>Bacteria</taxon>
        <taxon>Bacillati</taxon>
        <taxon>Actinomycetota</taxon>
        <taxon>Actinomycetes</taxon>
        <taxon>Micrococcales</taxon>
        <taxon>Microbacteriaceae</taxon>
        <taxon>Rathayibacter</taxon>
    </lineage>
</organism>
<dbReference type="Gene3D" id="3.40.50.850">
    <property type="entry name" value="Isochorismatase-like"/>
    <property type="match status" value="1"/>
</dbReference>
<evidence type="ECO:0000259" key="2">
    <source>
        <dbReference type="Pfam" id="PF00857"/>
    </source>
</evidence>
<reference evidence="3" key="1">
    <citation type="submission" date="2022-06" db="EMBL/GenBank/DDBJ databases">
        <title>Whole genome shotgun sequencing (WGS) of Rathayibacter sp. ZW T2_19, isolated from stored onions (Allium cepa).</title>
        <authorList>
            <person name="Stoll D.A."/>
            <person name="Huch M."/>
        </authorList>
    </citation>
    <scope>NUCLEOTIDE SEQUENCE</scope>
    <source>
        <strain evidence="3">ZW T2_19</strain>
    </source>
</reference>
<gene>
    <name evidence="3" type="ORF">NB037_13130</name>
</gene>
<dbReference type="SUPFAM" id="SSF52499">
    <property type="entry name" value="Isochorismatase-like hydrolases"/>
    <property type="match status" value="1"/>
</dbReference>
<dbReference type="AlphaFoldDB" id="A0A9X2IUA5"/>
<feature type="domain" description="Isochorismatase-like" evidence="2">
    <location>
        <begin position="28"/>
        <end position="220"/>
    </location>
</feature>
<protein>
    <submittedName>
        <fullName evidence="3">Cysteine hydrolase</fullName>
    </submittedName>
</protein>
<dbReference type="InterPro" id="IPR050272">
    <property type="entry name" value="Isochorismatase-like_hydrls"/>
</dbReference>
<dbReference type="InterPro" id="IPR036380">
    <property type="entry name" value="Isochorismatase-like_sf"/>
</dbReference>
<dbReference type="CDD" id="cd00431">
    <property type="entry name" value="cysteine_hydrolases"/>
    <property type="match status" value="1"/>
</dbReference>
<dbReference type="PANTHER" id="PTHR43540:SF6">
    <property type="entry name" value="ISOCHORISMATASE-LIKE DOMAIN-CONTAINING PROTEIN"/>
    <property type="match status" value="1"/>
</dbReference>
<dbReference type="EMBL" id="JAMRYM010000061">
    <property type="protein sequence ID" value="MCM6763363.1"/>
    <property type="molecule type" value="Genomic_DNA"/>
</dbReference>
<keyword evidence="4" id="KW-1185">Reference proteome</keyword>
<proteinExistence type="predicted"/>
<dbReference type="Pfam" id="PF00857">
    <property type="entry name" value="Isochorismatase"/>
    <property type="match status" value="1"/>
</dbReference>
<dbReference type="PANTHER" id="PTHR43540">
    <property type="entry name" value="PEROXYUREIDOACRYLATE/UREIDOACRYLATE AMIDOHYDROLASE-RELATED"/>
    <property type="match status" value="1"/>
</dbReference>
<comment type="caution">
    <text evidence="3">The sequence shown here is derived from an EMBL/GenBank/DDBJ whole genome shotgun (WGS) entry which is preliminary data.</text>
</comment>
<sequence length="236" mass="25305">MITHSVHGEPRRLDPSGDFAPWLDASRTAIVSIDMHEGHLSEDPECPCPAPRGREIIEPIDAFHRTARAAGVPVIHVRSELRASGVDDVRGTSSSAWRVTFPQLVGPIPGADDHALAGSRWTRFATEVEPQDEIVTGKKRLSAFYPTDLDFLLRQLGVTAVVFDGIMADCCVLNSAFDASNLGYRVSVVSDLVRGTDAPLEAAALSMVSLHLGLVLSSEELVGAWALRSSGAAALR</sequence>
<dbReference type="RefSeq" id="WP_251946422.1">
    <property type="nucleotide sequence ID" value="NZ_JAMRYM010000061.1"/>
</dbReference>
<dbReference type="Proteomes" id="UP001155240">
    <property type="component" value="Unassembled WGS sequence"/>
</dbReference>
<evidence type="ECO:0000313" key="3">
    <source>
        <dbReference type="EMBL" id="MCM6763363.1"/>
    </source>
</evidence>
<keyword evidence="1 3" id="KW-0378">Hydrolase</keyword>
<dbReference type="GO" id="GO:0016787">
    <property type="term" value="F:hydrolase activity"/>
    <property type="evidence" value="ECO:0007669"/>
    <property type="project" value="UniProtKB-KW"/>
</dbReference>